<dbReference type="InterPro" id="IPR041120">
    <property type="entry name" value="PIN_9"/>
</dbReference>
<evidence type="ECO:0000313" key="5">
    <source>
        <dbReference type="Proteomes" id="UP000325030"/>
    </source>
</evidence>
<dbReference type="STRING" id="1294262.GCA_001316085_00537"/>
<dbReference type="RefSeq" id="WP_054845114.1">
    <property type="nucleotide sequence ID" value="NZ_AP018929.1"/>
</dbReference>
<accession>A0A510E4I7</accession>
<dbReference type="EMBL" id="AP018929">
    <property type="protein sequence ID" value="BBG24201.1"/>
    <property type="molecule type" value="Genomic_DNA"/>
</dbReference>
<evidence type="ECO:0000259" key="1">
    <source>
        <dbReference type="Pfam" id="PF18477"/>
    </source>
</evidence>
<evidence type="ECO:0000313" key="3">
    <source>
        <dbReference type="EMBL" id="BBG26958.1"/>
    </source>
</evidence>
<dbReference type="OrthoDB" id="35744at2157"/>
<organism evidence="2 4">
    <name type="scientific">Sulfuracidifex tepidarius</name>
    <dbReference type="NCBI Taxonomy" id="1294262"/>
    <lineage>
        <taxon>Archaea</taxon>
        <taxon>Thermoproteota</taxon>
        <taxon>Thermoprotei</taxon>
        <taxon>Sulfolobales</taxon>
        <taxon>Sulfolobaceae</taxon>
        <taxon>Sulfuracidifex</taxon>
    </lineage>
</organism>
<gene>
    <name evidence="2" type="ORF">IC006_1508</name>
    <name evidence="3" type="ORF">IC007_1485</name>
</gene>
<dbReference type="GeneID" id="41717823"/>
<dbReference type="Gene3D" id="3.40.50.1010">
    <property type="entry name" value="5'-nuclease"/>
    <property type="match status" value="1"/>
</dbReference>
<evidence type="ECO:0000313" key="4">
    <source>
        <dbReference type="Proteomes" id="UP000322983"/>
    </source>
</evidence>
<keyword evidence="4" id="KW-1185">Reference proteome</keyword>
<proteinExistence type="predicted"/>
<dbReference type="AlphaFoldDB" id="A0A510DVG1"/>
<dbReference type="CDD" id="cd09879">
    <property type="entry name" value="PIN_VapC_AF0591-like"/>
    <property type="match status" value="1"/>
</dbReference>
<dbReference type="InterPro" id="IPR029060">
    <property type="entry name" value="PIN-like_dom_sf"/>
</dbReference>
<evidence type="ECO:0000313" key="2">
    <source>
        <dbReference type="EMBL" id="BBG24201.1"/>
    </source>
</evidence>
<accession>A0A510DVG1</accession>
<protein>
    <submittedName>
        <fullName evidence="2">Ribonuclease VapC9</fullName>
    </submittedName>
</protein>
<dbReference type="Pfam" id="PF18477">
    <property type="entry name" value="PIN_9"/>
    <property type="match status" value="1"/>
</dbReference>
<name>A0A510DVG1_9CREN</name>
<feature type="domain" description="VapC9 PIN-like" evidence="1">
    <location>
        <begin position="17"/>
        <end position="137"/>
    </location>
</feature>
<dbReference type="SUPFAM" id="SSF88723">
    <property type="entry name" value="PIN domain-like"/>
    <property type="match status" value="1"/>
</dbReference>
<dbReference type="Proteomes" id="UP000325030">
    <property type="component" value="Chromosome"/>
</dbReference>
<reference evidence="5" key="1">
    <citation type="submission" date="2018-09" db="EMBL/GenBank/DDBJ databases">
        <title>Complete Genome Sequencing of Sulfolobus sp. JCM 16834.</title>
        <authorList>
            <person name="Kato S."/>
            <person name="Itoh T."/>
            <person name="Ohkuma M."/>
        </authorList>
    </citation>
    <scope>NUCLEOTIDE SEQUENCE [LARGE SCALE GENOMIC DNA]</scope>
    <source>
        <strain evidence="5">IC-007</strain>
    </source>
</reference>
<sequence length="147" mass="16994">MTERGSLREKEREKEGVLLDTNILLYIYEGFDPFLSILERFDYKPDFFIHSAVVNELTTLKGREKGFSMNARINVAMAYLDKFSNMWKKLDLPCSGKVDNCLIETASKMNFVLMTNDREMKQRALEKGVRVLYVQGKGKIIKSLTPL</sequence>
<dbReference type="KEGG" id="step:IC006_1508"/>
<reference evidence="2 4" key="2">
    <citation type="journal article" date="2020" name="Int. J. Syst. Evol. Microbiol.">
        <title>Sulfuracidifex tepidarius gen. nov., sp. nov. and transfer of Sulfolobus metallicus Huber and Stetter 1992 to the genus Sulfuracidifex as Sulfuracidifex metallicus comb. nov.</title>
        <authorList>
            <person name="Itoh T."/>
            <person name="Miura T."/>
            <person name="Sakai H.D."/>
            <person name="Kato S."/>
            <person name="Ohkuma M."/>
            <person name="Takashina T."/>
        </authorList>
    </citation>
    <scope>NUCLEOTIDE SEQUENCE [LARGE SCALE GENOMIC DNA]</scope>
    <source>
        <strain evidence="2 4">IC-006</strain>
        <strain evidence="3">IC-007</strain>
    </source>
</reference>
<dbReference type="EMBL" id="AP018930">
    <property type="protein sequence ID" value="BBG26958.1"/>
    <property type="molecule type" value="Genomic_DNA"/>
</dbReference>
<dbReference type="Proteomes" id="UP000322983">
    <property type="component" value="Chromosome"/>
</dbReference>